<evidence type="ECO:0000256" key="2">
    <source>
        <dbReference type="ARBA" id="ARBA00023002"/>
    </source>
</evidence>
<organism evidence="4 5">
    <name type="scientific">Tilletiaria anomala (strain ATCC 24038 / CBS 436.72 / UBC 951)</name>
    <dbReference type="NCBI Taxonomy" id="1037660"/>
    <lineage>
        <taxon>Eukaryota</taxon>
        <taxon>Fungi</taxon>
        <taxon>Dikarya</taxon>
        <taxon>Basidiomycota</taxon>
        <taxon>Ustilaginomycotina</taxon>
        <taxon>Exobasidiomycetes</taxon>
        <taxon>Georgefischeriales</taxon>
        <taxon>Tilletiariaceae</taxon>
        <taxon>Tilletiaria</taxon>
    </lineage>
</organism>
<dbReference type="OMA" id="WAEVPDP"/>
<dbReference type="Gene3D" id="3.40.50.720">
    <property type="entry name" value="NAD(P)-binding Rossmann-like Domain"/>
    <property type="match status" value="1"/>
</dbReference>
<sequence length="371" mass="39621">MSVAGPQGGEMRAILVKGGKGDLNALYIGSAPVPQLKDPNEVLVRIKAFGVNRMDILQRNGQYPLPPGAPEIMGVEFSGRVVQAGSEAKSQHSGSGLSDDFKKGDEVFGLALGGAYAEYIVVKSNLLLHKPAALSHVQAAAIPENWLTAFQALRPIANLQPGEDVLVHAGASGVGLAAQQLARDFGARNVYATAGSEEKCRFCEQTAGADKAFNYKACDWAEELAKYTCAGKTEGCADVIMDFIGASYWNSNIASLKRDGRLVIQGAMGGIKVKDGNIGPIIFKRLRIEGSTLRSRTVEYQGELVQSFLKEGGLDKIIAGVSKESGVGGNDKLRPHSLVIHKVYAWEDIQEAHREMEANKNVGKIVVTIDG</sequence>
<reference evidence="4 5" key="1">
    <citation type="submission" date="2014-05" db="EMBL/GenBank/DDBJ databases">
        <title>Draft genome sequence of a rare smut relative, Tilletiaria anomala UBC 951.</title>
        <authorList>
            <consortium name="DOE Joint Genome Institute"/>
            <person name="Toome M."/>
            <person name="Kuo A."/>
            <person name="Henrissat B."/>
            <person name="Lipzen A."/>
            <person name="Tritt A."/>
            <person name="Yoshinaga Y."/>
            <person name="Zane M."/>
            <person name="Barry K."/>
            <person name="Grigoriev I.V."/>
            <person name="Spatafora J.W."/>
            <person name="Aimea M.C."/>
        </authorList>
    </citation>
    <scope>NUCLEOTIDE SEQUENCE [LARGE SCALE GENOMIC DNA]</scope>
    <source>
        <strain evidence="4 5">UBC 951</strain>
    </source>
</reference>
<evidence type="ECO:0000259" key="3">
    <source>
        <dbReference type="SMART" id="SM00829"/>
    </source>
</evidence>
<keyword evidence="5" id="KW-1185">Reference proteome</keyword>
<dbReference type="NCBIfam" id="TIGR02824">
    <property type="entry name" value="quinone_pig3"/>
    <property type="match status" value="1"/>
</dbReference>
<keyword evidence="1" id="KW-0521">NADP</keyword>
<feature type="domain" description="Enoyl reductase (ER)" evidence="3">
    <location>
        <begin position="21"/>
        <end position="367"/>
    </location>
</feature>
<dbReference type="EMBL" id="JMSN01000010">
    <property type="protein sequence ID" value="KDN52412.1"/>
    <property type="molecule type" value="Genomic_DNA"/>
</dbReference>
<dbReference type="GO" id="GO:0016651">
    <property type="term" value="F:oxidoreductase activity, acting on NAD(P)H"/>
    <property type="evidence" value="ECO:0007669"/>
    <property type="project" value="TreeGrafter"/>
</dbReference>
<dbReference type="InterPro" id="IPR013154">
    <property type="entry name" value="ADH-like_N"/>
</dbReference>
<dbReference type="CDD" id="cd05276">
    <property type="entry name" value="p53_inducible_oxidoreductase"/>
    <property type="match status" value="1"/>
</dbReference>
<dbReference type="InterPro" id="IPR036291">
    <property type="entry name" value="NAD(P)-bd_dom_sf"/>
</dbReference>
<dbReference type="InterPro" id="IPR011032">
    <property type="entry name" value="GroES-like_sf"/>
</dbReference>
<dbReference type="STRING" id="1037660.A0A066WEQ7"/>
<dbReference type="Pfam" id="PF00107">
    <property type="entry name" value="ADH_zinc_N"/>
    <property type="match status" value="1"/>
</dbReference>
<dbReference type="SUPFAM" id="SSF51735">
    <property type="entry name" value="NAD(P)-binding Rossmann-fold domains"/>
    <property type="match status" value="1"/>
</dbReference>
<dbReference type="SMART" id="SM00829">
    <property type="entry name" value="PKS_ER"/>
    <property type="match status" value="1"/>
</dbReference>
<dbReference type="Pfam" id="PF08240">
    <property type="entry name" value="ADH_N"/>
    <property type="match status" value="1"/>
</dbReference>
<keyword evidence="2" id="KW-0560">Oxidoreductase</keyword>
<comment type="caution">
    <text evidence="4">The sequence shown here is derived from an EMBL/GenBank/DDBJ whole genome shotgun (WGS) entry which is preliminary data.</text>
</comment>
<dbReference type="SUPFAM" id="SSF50129">
    <property type="entry name" value="GroES-like"/>
    <property type="match status" value="1"/>
</dbReference>
<dbReference type="PANTHER" id="PTHR48106">
    <property type="entry name" value="QUINONE OXIDOREDUCTASE PIG3-RELATED"/>
    <property type="match status" value="1"/>
</dbReference>
<dbReference type="GO" id="GO:0070402">
    <property type="term" value="F:NADPH binding"/>
    <property type="evidence" value="ECO:0007669"/>
    <property type="project" value="TreeGrafter"/>
</dbReference>
<name>A0A066WEQ7_TILAU</name>
<evidence type="ECO:0000256" key="1">
    <source>
        <dbReference type="ARBA" id="ARBA00022857"/>
    </source>
</evidence>
<evidence type="ECO:0000313" key="5">
    <source>
        <dbReference type="Proteomes" id="UP000027361"/>
    </source>
</evidence>
<gene>
    <name evidence="4" type="ORF">K437DRAFT_254189</name>
</gene>
<dbReference type="HOGENOM" id="CLU_026673_3_4_1"/>
<dbReference type="InParanoid" id="A0A066WEQ7"/>
<dbReference type="GeneID" id="25263787"/>
<proteinExistence type="predicted"/>
<dbReference type="OrthoDB" id="203908at2759"/>
<dbReference type="InterPro" id="IPR014189">
    <property type="entry name" value="Quinone_OxRdtase_PIG3"/>
</dbReference>
<dbReference type="Gene3D" id="3.90.180.10">
    <property type="entry name" value="Medium-chain alcohol dehydrogenases, catalytic domain"/>
    <property type="match status" value="1"/>
</dbReference>
<dbReference type="InterPro" id="IPR013149">
    <property type="entry name" value="ADH-like_C"/>
</dbReference>
<dbReference type="RefSeq" id="XP_013245270.1">
    <property type="nucleotide sequence ID" value="XM_013389816.1"/>
</dbReference>
<dbReference type="Proteomes" id="UP000027361">
    <property type="component" value="Unassembled WGS sequence"/>
</dbReference>
<dbReference type="AlphaFoldDB" id="A0A066WEQ7"/>
<evidence type="ECO:0000313" key="4">
    <source>
        <dbReference type="EMBL" id="KDN52412.1"/>
    </source>
</evidence>
<protein>
    <submittedName>
        <fullName evidence="4">Quinone oxidoreductase putative</fullName>
    </submittedName>
</protein>
<dbReference type="PANTHER" id="PTHR48106:SF18">
    <property type="entry name" value="QUINONE OXIDOREDUCTASE PIG3"/>
    <property type="match status" value="1"/>
</dbReference>
<accession>A0A066WEQ7</accession>
<dbReference type="InterPro" id="IPR020843">
    <property type="entry name" value="ER"/>
</dbReference>